<feature type="active site" description="Proton acceptor" evidence="9">
    <location>
        <position position="49"/>
    </location>
</feature>
<evidence type="ECO:0000256" key="8">
    <source>
        <dbReference type="ARBA" id="ARBA00049047"/>
    </source>
</evidence>
<dbReference type="OrthoDB" id="9804578at2"/>
<proteinExistence type="inferred from homology"/>
<evidence type="ECO:0000256" key="4">
    <source>
        <dbReference type="ARBA" id="ARBA00022605"/>
    </source>
</evidence>
<comment type="catalytic activity">
    <reaction evidence="8 9">
        <text>(1S,2R)-1-C-(indol-3-yl)glycerol 3-phosphate + L-serine = D-glyceraldehyde 3-phosphate + L-tryptophan + H2O</text>
        <dbReference type="Rhea" id="RHEA:10532"/>
        <dbReference type="ChEBI" id="CHEBI:15377"/>
        <dbReference type="ChEBI" id="CHEBI:33384"/>
        <dbReference type="ChEBI" id="CHEBI:57912"/>
        <dbReference type="ChEBI" id="CHEBI:58866"/>
        <dbReference type="ChEBI" id="CHEBI:59776"/>
        <dbReference type="EC" id="4.2.1.20"/>
    </reaction>
</comment>
<dbReference type="UniPathway" id="UPA00035">
    <property type="reaction ID" value="UER00044"/>
</dbReference>
<keyword evidence="5 9" id="KW-0822">Tryptophan biosynthesis</keyword>
<evidence type="ECO:0000313" key="12">
    <source>
        <dbReference type="Proteomes" id="UP000002770"/>
    </source>
</evidence>
<evidence type="ECO:0000256" key="1">
    <source>
        <dbReference type="ARBA" id="ARBA00003365"/>
    </source>
</evidence>
<comment type="function">
    <text evidence="1 9">The alpha subunit is responsible for the aldol cleavage of indoleglycerol phosphate to indole and glyceraldehyde 3-phosphate.</text>
</comment>
<dbReference type="GO" id="GO:0005829">
    <property type="term" value="C:cytosol"/>
    <property type="evidence" value="ECO:0007669"/>
    <property type="project" value="TreeGrafter"/>
</dbReference>
<dbReference type="EMBL" id="JH413849">
    <property type="protein sequence ID" value="EHL29137.1"/>
    <property type="molecule type" value="Genomic_DNA"/>
</dbReference>
<evidence type="ECO:0000256" key="7">
    <source>
        <dbReference type="ARBA" id="ARBA00023239"/>
    </source>
</evidence>
<dbReference type="RefSeq" id="WP_006872717.1">
    <property type="nucleotide sequence ID" value="NZ_JH413849.1"/>
</dbReference>
<evidence type="ECO:0000256" key="10">
    <source>
        <dbReference type="RuleBase" id="RU003662"/>
    </source>
</evidence>
<reference evidence="11 12" key="1">
    <citation type="journal article" date="2011" name="BMC Genomics">
        <title>Insight into cross-talk between intra-amoebal pathogens.</title>
        <authorList>
            <person name="Gimenez G."/>
            <person name="Bertelli C."/>
            <person name="Moliner C."/>
            <person name="Robert C."/>
            <person name="Raoult D."/>
            <person name="Fournier P.E."/>
            <person name="Greub G."/>
        </authorList>
    </citation>
    <scope>NUCLEOTIDE SEQUENCE [LARGE SCALE GENOMIC DNA]</scope>
    <source>
        <strain evidence="11 12">LLAP12</strain>
    </source>
</reference>
<sequence length="275" mass="30445">MNRIDKILADLKATGKKMLSPYITAGDPYPQITVTMMHQLVKAGANILELGIPFSDPMAEGLVIQQAMERALAHKVYTQDILNMVKEFRQRDQETPIVIMGYLNPIEQYGYERFAQNAVEAGVDGTILVDLPPEESDEVNQVWQRYGLYSIFLCSPTTSDERMALINRVAKGYLYYVSLKGVTGSSALDMSSLKSEYQHRKTQTELPLMVGFGIKTPEMAAEVASFADGVIVGAALITQVVEAYNAKHDMLQVGAKVINSMRRAMDDKAELSSGH</sequence>
<keyword evidence="4 9" id="KW-0028">Amino-acid biosynthesis</keyword>
<comment type="pathway">
    <text evidence="2 9">Amino-acid biosynthesis; L-tryptophan biosynthesis; L-tryptophan from chorismate: step 5/5.</text>
</comment>
<dbReference type="NCBIfam" id="TIGR00262">
    <property type="entry name" value="trpA"/>
    <property type="match status" value="1"/>
</dbReference>
<dbReference type="InterPro" id="IPR018204">
    <property type="entry name" value="Trp_synthase_alpha_AS"/>
</dbReference>
<accession>G9EU63</accession>
<dbReference type="PANTHER" id="PTHR43406">
    <property type="entry name" value="TRYPTOPHAN SYNTHASE, ALPHA CHAIN"/>
    <property type="match status" value="1"/>
</dbReference>
<dbReference type="InterPro" id="IPR011060">
    <property type="entry name" value="RibuloseP-bd_barrel"/>
</dbReference>
<evidence type="ECO:0000313" key="11">
    <source>
        <dbReference type="EMBL" id="EHL29137.1"/>
    </source>
</evidence>
<dbReference type="HAMAP" id="MF_00131">
    <property type="entry name" value="Trp_synth_alpha"/>
    <property type="match status" value="1"/>
</dbReference>
<dbReference type="PANTHER" id="PTHR43406:SF1">
    <property type="entry name" value="TRYPTOPHAN SYNTHASE ALPHA CHAIN, CHLOROPLASTIC"/>
    <property type="match status" value="1"/>
</dbReference>
<keyword evidence="12" id="KW-1185">Reference proteome</keyword>
<comment type="similarity">
    <text evidence="9 10">Belongs to the TrpA family.</text>
</comment>
<dbReference type="PROSITE" id="PS00167">
    <property type="entry name" value="TRP_SYNTHASE_ALPHA"/>
    <property type="match status" value="1"/>
</dbReference>
<keyword evidence="6 9" id="KW-0057">Aromatic amino acid biosynthesis</keyword>
<dbReference type="FunFam" id="3.20.20.70:FF:000037">
    <property type="entry name" value="Tryptophan synthase alpha chain"/>
    <property type="match status" value="1"/>
</dbReference>
<dbReference type="HOGENOM" id="CLU_016734_0_0_6"/>
<dbReference type="Proteomes" id="UP000002770">
    <property type="component" value="Unassembled WGS sequence"/>
</dbReference>
<evidence type="ECO:0000256" key="2">
    <source>
        <dbReference type="ARBA" id="ARBA00004733"/>
    </source>
</evidence>
<dbReference type="STRING" id="658187.LDG_8854"/>
<dbReference type="eggNOG" id="COG0159">
    <property type="taxonomic scope" value="Bacteria"/>
</dbReference>
<dbReference type="FunCoup" id="G9EU63">
    <property type="interactions" value="486"/>
</dbReference>
<gene>
    <name evidence="9" type="primary">trpA</name>
    <name evidence="11" type="ORF">LDG_8854</name>
</gene>
<dbReference type="InterPro" id="IPR002028">
    <property type="entry name" value="Trp_synthase_suA"/>
</dbReference>
<name>G9EU63_9GAMM</name>
<dbReference type="EC" id="4.2.1.20" evidence="9"/>
<dbReference type="InParanoid" id="G9EU63"/>
<dbReference type="AlphaFoldDB" id="G9EU63"/>
<organism evidence="11 12">
    <name type="scientific">Legionella drancourtii LLAP12</name>
    <dbReference type="NCBI Taxonomy" id="658187"/>
    <lineage>
        <taxon>Bacteria</taxon>
        <taxon>Pseudomonadati</taxon>
        <taxon>Pseudomonadota</taxon>
        <taxon>Gammaproteobacteria</taxon>
        <taxon>Legionellales</taxon>
        <taxon>Legionellaceae</taxon>
        <taxon>Legionella</taxon>
    </lineage>
</organism>
<evidence type="ECO:0000256" key="9">
    <source>
        <dbReference type="HAMAP-Rule" id="MF_00131"/>
    </source>
</evidence>
<feature type="active site" description="Proton acceptor" evidence="9">
    <location>
        <position position="60"/>
    </location>
</feature>
<dbReference type="Gene3D" id="3.20.20.70">
    <property type="entry name" value="Aldolase class I"/>
    <property type="match status" value="1"/>
</dbReference>
<dbReference type="Pfam" id="PF00290">
    <property type="entry name" value="Trp_syntA"/>
    <property type="match status" value="1"/>
</dbReference>
<dbReference type="SUPFAM" id="SSF51366">
    <property type="entry name" value="Ribulose-phoshate binding barrel"/>
    <property type="match status" value="1"/>
</dbReference>
<evidence type="ECO:0000256" key="5">
    <source>
        <dbReference type="ARBA" id="ARBA00022822"/>
    </source>
</evidence>
<evidence type="ECO:0000256" key="6">
    <source>
        <dbReference type="ARBA" id="ARBA00023141"/>
    </source>
</evidence>
<keyword evidence="7 9" id="KW-0456">Lyase</keyword>
<dbReference type="GO" id="GO:0004834">
    <property type="term" value="F:tryptophan synthase activity"/>
    <property type="evidence" value="ECO:0007669"/>
    <property type="project" value="UniProtKB-UniRule"/>
</dbReference>
<dbReference type="InterPro" id="IPR013785">
    <property type="entry name" value="Aldolase_TIM"/>
</dbReference>
<dbReference type="CDD" id="cd04724">
    <property type="entry name" value="Tryptophan_synthase_alpha"/>
    <property type="match status" value="1"/>
</dbReference>
<evidence type="ECO:0000256" key="3">
    <source>
        <dbReference type="ARBA" id="ARBA00011270"/>
    </source>
</evidence>
<protein>
    <recommendedName>
        <fullName evidence="9">Tryptophan synthase alpha chain</fullName>
        <ecNumber evidence="9">4.2.1.20</ecNumber>
    </recommendedName>
</protein>
<comment type="subunit">
    <text evidence="3 9">Tetramer of two alpha and two beta chains.</text>
</comment>